<dbReference type="PANTHER" id="PTHR46097:SF3">
    <property type="entry name" value="ARF GTPASE-ACTIVATING PROTEIN GIT"/>
    <property type="match status" value="1"/>
</dbReference>
<dbReference type="GO" id="GO:0005096">
    <property type="term" value="F:GTPase activator activity"/>
    <property type="evidence" value="ECO:0007669"/>
    <property type="project" value="InterPro"/>
</dbReference>
<organism evidence="5">
    <name type="scientific">Rodentolepis nana</name>
    <name type="common">Dwarf tapeworm</name>
    <name type="synonym">Hymenolepis nana</name>
    <dbReference type="NCBI Taxonomy" id="102285"/>
    <lineage>
        <taxon>Eukaryota</taxon>
        <taxon>Metazoa</taxon>
        <taxon>Spiralia</taxon>
        <taxon>Lophotrochozoa</taxon>
        <taxon>Platyhelminthes</taxon>
        <taxon>Cestoda</taxon>
        <taxon>Eucestoda</taxon>
        <taxon>Cyclophyllidea</taxon>
        <taxon>Hymenolepididae</taxon>
        <taxon>Rodentolepis</taxon>
    </lineage>
</organism>
<evidence type="ECO:0000313" key="4">
    <source>
        <dbReference type="Proteomes" id="UP000278807"/>
    </source>
</evidence>
<dbReference type="GO" id="GO:0007420">
    <property type="term" value="P:brain development"/>
    <property type="evidence" value="ECO:0007669"/>
    <property type="project" value="InterPro"/>
</dbReference>
<evidence type="ECO:0000313" key="3">
    <source>
        <dbReference type="EMBL" id="VDO14004.1"/>
    </source>
</evidence>
<dbReference type="GO" id="GO:0032012">
    <property type="term" value="P:regulation of ARF protein signal transduction"/>
    <property type="evidence" value="ECO:0007669"/>
    <property type="project" value="InterPro"/>
</dbReference>
<protein>
    <submittedName>
        <fullName evidence="5">GIT domain-containing protein</fullName>
    </submittedName>
</protein>
<dbReference type="EMBL" id="UZAE01014623">
    <property type="protein sequence ID" value="VDO14004.1"/>
    <property type="molecule type" value="Genomic_DNA"/>
</dbReference>
<sequence length="235" mass="25334">MRRIRDDLNRLMYNLYFSSLGEFFSKSAQNGDLRTPELIALEKVQKSQQQQLDTATSGTDASSQPQSTPWSPLIECLVSAFYELTDGLSFYLCRRVPDHKAAIFLAASASANGMSVNGFKNGHSGSPGSDSGGPFKAFYGPGHFLVAPKSVKESNESSDGDADARAKVSSLDNVAFEDLCIDIYDEAERRLTNSFLESTAEPPNSTGPTFIHGGNVSTRPLPPPTTSGGRPHSMS</sequence>
<dbReference type="GO" id="GO:0036465">
    <property type="term" value="P:synaptic vesicle recycling"/>
    <property type="evidence" value="ECO:0007669"/>
    <property type="project" value="TreeGrafter"/>
</dbReference>
<evidence type="ECO:0000313" key="5">
    <source>
        <dbReference type="WBParaSite" id="HNAJ_0001277801-mRNA-1"/>
    </source>
</evidence>
<dbReference type="GO" id="GO:0098793">
    <property type="term" value="C:presynapse"/>
    <property type="evidence" value="ECO:0007669"/>
    <property type="project" value="GOC"/>
</dbReference>
<proteinExistence type="predicted"/>
<name>A0A0R3TY31_RODNA</name>
<dbReference type="OrthoDB" id="6285721at2759"/>
<feature type="compositionally biased region" description="Polar residues" evidence="1">
    <location>
        <begin position="196"/>
        <end position="208"/>
    </location>
</feature>
<accession>A0A0R3TY31</accession>
<dbReference type="SMART" id="SM00555">
    <property type="entry name" value="GIT"/>
    <property type="match status" value="1"/>
</dbReference>
<dbReference type="Pfam" id="PF08518">
    <property type="entry name" value="GIT_SHD"/>
    <property type="match status" value="1"/>
</dbReference>
<keyword evidence="4" id="KW-1185">Reference proteome</keyword>
<dbReference type="InterPro" id="IPR047161">
    <property type="entry name" value="GIT-like"/>
</dbReference>
<dbReference type="PANTHER" id="PTHR46097">
    <property type="entry name" value="G PROTEIN-COUPLED RECEPTOR KINASE INTERACTING ARFGAP"/>
    <property type="match status" value="1"/>
</dbReference>
<feature type="region of interest" description="Disordered" evidence="1">
    <location>
        <begin position="196"/>
        <end position="235"/>
    </location>
</feature>
<feature type="domain" description="GIT Spa2 homology (SHD)" evidence="2">
    <location>
        <begin position="164"/>
        <end position="194"/>
    </location>
</feature>
<evidence type="ECO:0000259" key="2">
    <source>
        <dbReference type="SMART" id="SM00555"/>
    </source>
</evidence>
<dbReference type="InterPro" id="IPR013724">
    <property type="entry name" value="GIT_SHD"/>
</dbReference>
<dbReference type="WBParaSite" id="HNAJ_0001277801-mRNA-1">
    <property type="protein sequence ID" value="HNAJ_0001277801-mRNA-1"/>
    <property type="gene ID" value="HNAJ_0001277801"/>
</dbReference>
<dbReference type="GO" id="GO:0008277">
    <property type="term" value="P:regulation of G protein-coupled receptor signaling pathway"/>
    <property type="evidence" value="ECO:0007669"/>
    <property type="project" value="TreeGrafter"/>
</dbReference>
<dbReference type="Proteomes" id="UP000278807">
    <property type="component" value="Unassembled WGS sequence"/>
</dbReference>
<dbReference type="STRING" id="102285.A0A0R3TY31"/>
<gene>
    <name evidence="3" type="ORF">HNAJ_LOCUS12754</name>
</gene>
<reference evidence="3 4" key="2">
    <citation type="submission" date="2018-11" db="EMBL/GenBank/DDBJ databases">
        <authorList>
            <consortium name="Pathogen Informatics"/>
        </authorList>
    </citation>
    <scope>NUCLEOTIDE SEQUENCE [LARGE SCALE GENOMIC DNA]</scope>
</reference>
<feature type="compositionally biased region" description="Polar residues" evidence="1">
    <location>
        <begin position="46"/>
        <end position="69"/>
    </location>
</feature>
<dbReference type="GO" id="GO:0031267">
    <property type="term" value="F:small GTPase binding"/>
    <property type="evidence" value="ECO:0007669"/>
    <property type="project" value="TreeGrafter"/>
</dbReference>
<dbReference type="AlphaFoldDB" id="A0A0R3TY31"/>
<reference evidence="5" key="1">
    <citation type="submission" date="2017-02" db="UniProtKB">
        <authorList>
            <consortium name="WormBaseParasite"/>
        </authorList>
    </citation>
    <scope>IDENTIFICATION</scope>
</reference>
<feature type="region of interest" description="Disordered" evidence="1">
    <location>
        <begin position="44"/>
        <end position="69"/>
    </location>
</feature>
<evidence type="ECO:0000256" key="1">
    <source>
        <dbReference type="SAM" id="MobiDB-lite"/>
    </source>
</evidence>